<gene>
    <name evidence="1" type="ORF">SAMN05421812_1107</name>
</gene>
<accession>A0A239NP20</accession>
<evidence type="ECO:0000313" key="2">
    <source>
        <dbReference type="Proteomes" id="UP000198362"/>
    </source>
</evidence>
<evidence type="ECO:0008006" key="3">
    <source>
        <dbReference type="Google" id="ProtNLM"/>
    </source>
</evidence>
<sequence length="208" mass="22344">MQDSVKLVYAERAFTMEVRLRLDGDLVSRVTVDTDLDADAMQGTMESADGKTRMVRIGDEVFVASDPKKQNAWLRIDLDKLSATSPLRASLDVNAQWGILAGLVSIDEQAGVLYGGTVDLKKAVDAATSASEKAALQRVADFAQNPSAVPLSADLDLAGRLVRMSYTVQTTEGEVYTSLTVTAPAKLSIKAPNPRSVTEATAAHYRLL</sequence>
<evidence type="ECO:0000313" key="1">
    <source>
        <dbReference type="EMBL" id="SNT56661.1"/>
    </source>
</evidence>
<name>A0A239NP20_9ACTN</name>
<proteinExistence type="predicted"/>
<organism evidence="1 2">
    <name type="scientific">Asanoa hainanensis</name>
    <dbReference type="NCBI Taxonomy" id="560556"/>
    <lineage>
        <taxon>Bacteria</taxon>
        <taxon>Bacillati</taxon>
        <taxon>Actinomycetota</taxon>
        <taxon>Actinomycetes</taxon>
        <taxon>Micromonosporales</taxon>
        <taxon>Micromonosporaceae</taxon>
        <taxon>Asanoa</taxon>
    </lineage>
</organism>
<dbReference type="Proteomes" id="UP000198362">
    <property type="component" value="Unassembled WGS sequence"/>
</dbReference>
<reference evidence="1 2" key="1">
    <citation type="submission" date="2017-06" db="EMBL/GenBank/DDBJ databases">
        <authorList>
            <person name="Kim H.J."/>
            <person name="Triplett B.A."/>
        </authorList>
    </citation>
    <scope>NUCLEOTIDE SEQUENCE [LARGE SCALE GENOMIC DNA]</scope>
    <source>
        <strain evidence="1 2">CGMCC 4.5593</strain>
    </source>
</reference>
<dbReference type="AlphaFoldDB" id="A0A239NP20"/>
<protein>
    <recommendedName>
        <fullName evidence="3">Lipoprotein LprG</fullName>
    </recommendedName>
</protein>
<dbReference type="EMBL" id="FZPH01000010">
    <property type="protein sequence ID" value="SNT56661.1"/>
    <property type="molecule type" value="Genomic_DNA"/>
</dbReference>
<keyword evidence="2" id="KW-1185">Reference proteome</keyword>